<feature type="transmembrane region" description="Helical" evidence="1">
    <location>
        <begin position="64"/>
        <end position="87"/>
    </location>
</feature>
<reference evidence="2" key="1">
    <citation type="submission" date="2023-10" db="EMBL/GenBank/DDBJ databases">
        <title>Genome assembly of Pristionchus species.</title>
        <authorList>
            <person name="Yoshida K."/>
            <person name="Sommer R.J."/>
        </authorList>
    </citation>
    <scope>NUCLEOTIDE SEQUENCE</scope>
    <source>
        <strain evidence="2">RS5133</strain>
    </source>
</reference>
<dbReference type="Proteomes" id="UP001432322">
    <property type="component" value="Unassembled WGS sequence"/>
</dbReference>
<evidence type="ECO:0000313" key="2">
    <source>
        <dbReference type="EMBL" id="GMT09544.1"/>
    </source>
</evidence>
<feature type="transmembrane region" description="Helical" evidence="1">
    <location>
        <begin position="22"/>
        <end position="44"/>
    </location>
</feature>
<keyword evidence="1" id="KW-0472">Membrane</keyword>
<keyword evidence="1" id="KW-0812">Transmembrane</keyword>
<accession>A0AAV5UR00</accession>
<proteinExistence type="predicted"/>
<feature type="non-terminal residue" evidence="2">
    <location>
        <position position="1"/>
    </location>
</feature>
<comment type="caution">
    <text evidence="2">The sequence shown here is derived from an EMBL/GenBank/DDBJ whole genome shotgun (WGS) entry which is preliminary data.</text>
</comment>
<gene>
    <name evidence="2" type="ORF">PFISCL1PPCAC_841</name>
</gene>
<dbReference type="AlphaFoldDB" id="A0AAV5UR00"/>
<keyword evidence="1" id="KW-1133">Transmembrane helix</keyword>
<dbReference type="EMBL" id="BTSY01000001">
    <property type="protein sequence ID" value="GMT09544.1"/>
    <property type="molecule type" value="Genomic_DNA"/>
</dbReference>
<evidence type="ECO:0000313" key="3">
    <source>
        <dbReference type="Proteomes" id="UP001432322"/>
    </source>
</evidence>
<sequence>QQFHVIYSSGGVMTFLNISVCWQFALVLFIRIQCAFCNFAALFYRHQVMQLAGSRLKFSKWKCVILAASYNIFIDLILIPMNVMSAYQGSWEEVVNREFLPQGAWL</sequence>
<keyword evidence="3" id="KW-1185">Reference proteome</keyword>
<protein>
    <recommendedName>
        <fullName evidence="4">G protein-coupled receptor</fullName>
    </recommendedName>
</protein>
<name>A0AAV5UR00_9BILA</name>
<evidence type="ECO:0000256" key="1">
    <source>
        <dbReference type="SAM" id="Phobius"/>
    </source>
</evidence>
<evidence type="ECO:0008006" key="4">
    <source>
        <dbReference type="Google" id="ProtNLM"/>
    </source>
</evidence>
<organism evidence="2 3">
    <name type="scientific">Pristionchus fissidentatus</name>
    <dbReference type="NCBI Taxonomy" id="1538716"/>
    <lineage>
        <taxon>Eukaryota</taxon>
        <taxon>Metazoa</taxon>
        <taxon>Ecdysozoa</taxon>
        <taxon>Nematoda</taxon>
        <taxon>Chromadorea</taxon>
        <taxon>Rhabditida</taxon>
        <taxon>Rhabditina</taxon>
        <taxon>Diplogasteromorpha</taxon>
        <taxon>Diplogasteroidea</taxon>
        <taxon>Neodiplogasteridae</taxon>
        <taxon>Pristionchus</taxon>
    </lineage>
</organism>
<feature type="non-terminal residue" evidence="2">
    <location>
        <position position="106"/>
    </location>
</feature>